<comment type="caution">
    <text evidence="1">The sequence shown here is derived from an EMBL/GenBank/DDBJ whole genome shotgun (WGS) entry which is preliminary data.</text>
</comment>
<sequence length="262" mass="28774">MPSDLSAKKKPETVSLSTPFNCVGCGKCCTDHHVPLTLAEAGRWSASGGQLIVLLEAFFEQGPGLPEDQREHALRRSFAVPCGDSQIHLAVTFAAYNVGPCRNLDADYRCRIYTERPLVCRIYPMEINPHIPLRPEAKDCPPEAWQDGPLLIHRDQLQDPELATLIERSRQADREDIRAKVAICQQLGIDASALKGNGFTAYLPTVEAMAKAIREVDASADTGSAWRLHVADPLLAEHLRMLGAQVNSEPATYYSFIALQAG</sequence>
<keyword evidence="2" id="KW-1185">Reference proteome</keyword>
<dbReference type="EMBL" id="JAAHBT010000306">
    <property type="protein sequence ID" value="NES11744.1"/>
    <property type="molecule type" value="Genomic_DNA"/>
</dbReference>
<evidence type="ECO:0000313" key="1">
    <source>
        <dbReference type="EMBL" id="NES11744.1"/>
    </source>
</evidence>
<dbReference type="InterPro" id="IPR005358">
    <property type="entry name" value="Puta_zinc/iron-chelating_dom"/>
</dbReference>
<accession>A0A6I5RU81</accession>
<dbReference type="PANTHER" id="PTHR35866:SF2">
    <property type="entry name" value="YKGJ FAMILY CYSTEINE CLUSTER PROTEIN"/>
    <property type="match status" value="1"/>
</dbReference>
<dbReference type="RefSeq" id="WP_163939560.1">
    <property type="nucleotide sequence ID" value="NZ_BMQU01000008.1"/>
</dbReference>
<dbReference type="PANTHER" id="PTHR35866">
    <property type="entry name" value="PUTATIVE-RELATED"/>
    <property type="match status" value="1"/>
</dbReference>
<evidence type="ECO:0000313" key="2">
    <source>
        <dbReference type="Proteomes" id="UP000471751"/>
    </source>
</evidence>
<dbReference type="Proteomes" id="UP000471751">
    <property type="component" value="Unassembled WGS sequence"/>
</dbReference>
<dbReference type="AlphaFoldDB" id="A0A6I5RU81"/>
<reference evidence="1 2" key="1">
    <citation type="submission" date="2020-02" db="EMBL/GenBank/DDBJ databases">
        <title>Broccoli isolated Pseudomonas sp.</title>
        <authorList>
            <person name="Fujikawa T."/>
            <person name="Sawada H."/>
        </authorList>
    </citation>
    <scope>NUCLEOTIDE SEQUENCE [LARGE SCALE GENOMIC DNA]</scope>
    <source>
        <strain evidence="1 2">JCM 32154</strain>
    </source>
</reference>
<dbReference type="Pfam" id="PF03692">
    <property type="entry name" value="CxxCxxCC"/>
    <property type="match status" value="1"/>
</dbReference>
<gene>
    <name evidence="1" type="ORF">G3O07_21615</name>
</gene>
<name>A0A6I5RU81_9PSED</name>
<organism evidence="1 2">
    <name type="scientific">Pseudomonas laurentiana</name>
    <dbReference type="NCBI Taxonomy" id="2364649"/>
    <lineage>
        <taxon>Bacteria</taxon>
        <taxon>Pseudomonadati</taxon>
        <taxon>Pseudomonadota</taxon>
        <taxon>Gammaproteobacteria</taxon>
        <taxon>Pseudomonadales</taxon>
        <taxon>Pseudomonadaceae</taxon>
        <taxon>Pseudomonas</taxon>
    </lineage>
</organism>
<protein>
    <submittedName>
        <fullName evidence="1">YkgJ family cysteine cluster protein</fullName>
    </submittedName>
</protein>
<proteinExistence type="predicted"/>